<feature type="compositionally biased region" description="Basic residues" evidence="2">
    <location>
        <begin position="303"/>
        <end position="314"/>
    </location>
</feature>
<proteinExistence type="predicted"/>
<keyword evidence="5" id="KW-1185">Reference proteome</keyword>
<dbReference type="GO" id="GO:0003697">
    <property type="term" value="F:single-stranded DNA binding"/>
    <property type="evidence" value="ECO:0007669"/>
    <property type="project" value="InterPro"/>
</dbReference>
<dbReference type="PANTHER" id="PTHR14134">
    <property type="entry name" value="E3 UBIQUITIN-PROTEIN LIGASE RAD18"/>
    <property type="match status" value="1"/>
</dbReference>
<dbReference type="EMBL" id="QPFP01000002">
    <property type="protein sequence ID" value="TEB39361.1"/>
    <property type="molecule type" value="Genomic_DNA"/>
</dbReference>
<dbReference type="Proteomes" id="UP000298030">
    <property type="component" value="Unassembled WGS sequence"/>
</dbReference>
<organism evidence="4 5">
    <name type="scientific">Coprinellus micaceus</name>
    <name type="common">Glistening ink-cap mushroom</name>
    <name type="synonym">Coprinus micaceus</name>
    <dbReference type="NCBI Taxonomy" id="71717"/>
    <lineage>
        <taxon>Eukaryota</taxon>
        <taxon>Fungi</taxon>
        <taxon>Dikarya</taxon>
        <taxon>Basidiomycota</taxon>
        <taxon>Agaricomycotina</taxon>
        <taxon>Agaricomycetes</taxon>
        <taxon>Agaricomycetidae</taxon>
        <taxon>Agaricales</taxon>
        <taxon>Agaricineae</taxon>
        <taxon>Psathyrellaceae</taxon>
        <taxon>Coprinellus</taxon>
    </lineage>
</organism>
<dbReference type="GO" id="GO:0008270">
    <property type="term" value="F:zinc ion binding"/>
    <property type="evidence" value="ECO:0007669"/>
    <property type="project" value="UniProtKB-KW"/>
</dbReference>
<keyword evidence="1" id="KW-0863">Zinc-finger</keyword>
<accession>A0A4Y7TZC9</accession>
<comment type="caution">
    <text evidence="4">The sequence shown here is derived from an EMBL/GenBank/DDBJ whole genome shotgun (WGS) entry which is preliminary data.</text>
</comment>
<dbReference type="Gene3D" id="3.30.40.10">
    <property type="entry name" value="Zinc/RING finger domain, C3HC4 (zinc finger)"/>
    <property type="match status" value="1"/>
</dbReference>
<keyword evidence="1" id="KW-0479">Metal-binding</keyword>
<reference evidence="4 5" key="1">
    <citation type="journal article" date="2019" name="Nat. Ecol. Evol.">
        <title>Megaphylogeny resolves global patterns of mushroom evolution.</title>
        <authorList>
            <person name="Varga T."/>
            <person name="Krizsan K."/>
            <person name="Foldi C."/>
            <person name="Dima B."/>
            <person name="Sanchez-Garcia M."/>
            <person name="Sanchez-Ramirez S."/>
            <person name="Szollosi G.J."/>
            <person name="Szarkandi J.G."/>
            <person name="Papp V."/>
            <person name="Albert L."/>
            <person name="Andreopoulos W."/>
            <person name="Angelini C."/>
            <person name="Antonin V."/>
            <person name="Barry K.W."/>
            <person name="Bougher N.L."/>
            <person name="Buchanan P."/>
            <person name="Buyck B."/>
            <person name="Bense V."/>
            <person name="Catcheside P."/>
            <person name="Chovatia M."/>
            <person name="Cooper J."/>
            <person name="Damon W."/>
            <person name="Desjardin D."/>
            <person name="Finy P."/>
            <person name="Geml J."/>
            <person name="Haridas S."/>
            <person name="Hughes K."/>
            <person name="Justo A."/>
            <person name="Karasinski D."/>
            <person name="Kautmanova I."/>
            <person name="Kiss B."/>
            <person name="Kocsube S."/>
            <person name="Kotiranta H."/>
            <person name="LaButti K.M."/>
            <person name="Lechner B.E."/>
            <person name="Liimatainen K."/>
            <person name="Lipzen A."/>
            <person name="Lukacs Z."/>
            <person name="Mihaltcheva S."/>
            <person name="Morgado L.N."/>
            <person name="Niskanen T."/>
            <person name="Noordeloos M.E."/>
            <person name="Ohm R.A."/>
            <person name="Ortiz-Santana B."/>
            <person name="Ovrebo C."/>
            <person name="Racz N."/>
            <person name="Riley R."/>
            <person name="Savchenko A."/>
            <person name="Shiryaev A."/>
            <person name="Soop K."/>
            <person name="Spirin V."/>
            <person name="Szebenyi C."/>
            <person name="Tomsovsky M."/>
            <person name="Tulloss R.E."/>
            <person name="Uehling J."/>
            <person name="Grigoriev I.V."/>
            <person name="Vagvolgyi C."/>
            <person name="Papp T."/>
            <person name="Martin F.M."/>
            <person name="Miettinen O."/>
            <person name="Hibbett D.S."/>
            <person name="Nagy L.G."/>
        </authorList>
    </citation>
    <scope>NUCLEOTIDE SEQUENCE [LARGE SCALE GENOMIC DNA]</scope>
    <source>
        <strain evidence="4 5">FP101781</strain>
    </source>
</reference>
<evidence type="ECO:0000259" key="3">
    <source>
        <dbReference type="PROSITE" id="PS50089"/>
    </source>
</evidence>
<dbReference type="InterPro" id="IPR039577">
    <property type="entry name" value="Rad18"/>
</dbReference>
<feature type="compositionally biased region" description="Low complexity" evidence="2">
    <location>
        <begin position="121"/>
        <end position="130"/>
    </location>
</feature>
<evidence type="ECO:0000313" key="4">
    <source>
        <dbReference type="EMBL" id="TEB39361.1"/>
    </source>
</evidence>
<dbReference type="InterPro" id="IPR013083">
    <property type="entry name" value="Znf_RING/FYVE/PHD"/>
</dbReference>
<keyword evidence="1" id="KW-0862">Zinc</keyword>
<feature type="region of interest" description="Disordered" evidence="2">
    <location>
        <begin position="1"/>
        <end position="20"/>
    </location>
</feature>
<evidence type="ECO:0000313" key="5">
    <source>
        <dbReference type="Proteomes" id="UP000298030"/>
    </source>
</evidence>
<evidence type="ECO:0000256" key="2">
    <source>
        <dbReference type="SAM" id="MobiDB-lite"/>
    </source>
</evidence>
<feature type="region of interest" description="Disordered" evidence="2">
    <location>
        <begin position="288"/>
        <end position="322"/>
    </location>
</feature>
<gene>
    <name evidence="4" type="ORF">FA13DRAFT_1785606</name>
</gene>
<dbReference type="SUPFAM" id="SSF57850">
    <property type="entry name" value="RING/U-box"/>
    <property type="match status" value="1"/>
</dbReference>
<dbReference type="InterPro" id="IPR001841">
    <property type="entry name" value="Znf_RING"/>
</dbReference>
<dbReference type="PANTHER" id="PTHR14134:SF3">
    <property type="entry name" value="RING-CH-TYPE DOMAIN-CONTAINING PROTEIN"/>
    <property type="match status" value="1"/>
</dbReference>
<evidence type="ECO:0000256" key="1">
    <source>
        <dbReference type="PROSITE-ProRule" id="PRU00175"/>
    </source>
</evidence>
<dbReference type="Pfam" id="PF13923">
    <property type="entry name" value="zf-C3HC4_2"/>
    <property type="match status" value="1"/>
</dbReference>
<name>A0A4Y7TZC9_COPMI</name>
<dbReference type="OrthoDB" id="6105938at2759"/>
<dbReference type="GO" id="GO:0061630">
    <property type="term" value="F:ubiquitin protein ligase activity"/>
    <property type="evidence" value="ECO:0007669"/>
    <property type="project" value="InterPro"/>
</dbReference>
<dbReference type="AlphaFoldDB" id="A0A4Y7TZC9"/>
<protein>
    <submittedName>
        <fullName evidence="4">RING/U-box</fullName>
    </submittedName>
</protein>
<feature type="region of interest" description="Disordered" evidence="2">
    <location>
        <begin position="26"/>
        <end position="71"/>
    </location>
</feature>
<dbReference type="STRING" id="71717.A0A4Y7TZC9"/>
<feature type="compositionally biased region" description="Polar residues" evidence="2">
    <location>
        <begin position="26"/>
        <end position="51"/>
    </location>
</feature>
<dbReference type="GO" id="GO:0006301">
    <property type="term" value="P:DNA damage tolerance"/>
    <property type="evidence" value="ECO:0007669"/>
    <property type="project" value="InterPro"/>
</dbReference>
<sequence>MSENEYDDLPDDFADIDGVDWEQVLSTTTYPQRSGERPQQSPSRPTENTTGEAHPATPNSDYFGDDTLDESALAEIDAIEHRFTQQAQAGPSRQVPAPHRGGAIAKLRSTPVQDTLKRLRSGSPSPQQPSKKGKTRAGDSTPTALDLLAEMEDEYTCPVCFDLLVAAHVANPCGHSFCGDCGRQWATTARKVTCPICRTALSRSAKVIPNIALQNAVEKYTELLAKADHAEWKLGGAAYTSWSERKQKWKEQALAHRKKAPPEPAFGRVIDLTSVFLDFNEDDEELDPTYDDGSGLIPAAPRNHPRRPYARTRSVRTGVFPV</sequence>
<dbReference type="GO" id="GO:0006513">
    <property type="term" value="P:protein monoubiquitination"/>
    <property type="evidence" value="ECO:0007669"/>
    <property type="project" value="InterPro"/>
</dbReference>
<dbReference type="PROSITE" id="PS50089">
    <property type="entry name" value="ZF_RING_2"/>
    <property type="match status" value="1"/>
</dbReference>
<dbReference type="SMART" id="SM00184">
    <property type="entry name" value="RING"/>
    <property type="match status" value="1"/>
</dbReference>
<feature type="domain" description="RING-type" evidence="3">
    <location>
        <begin position="157"/>
        <end position="198"/>
    </location>
</feature>
<feature type="region of interest" description="Disordered" evidence="2">
    <location>
        <begin position="85"/>
        <end position="140"/>
    </location>
</feature>